<name>A0A383B6J9_9ZZZZ</name>
<dbReference type="AlphaFoldDB" id="A0A383B6J9"/>
<protein>
    <submittedName>
        <fullName evidence="1">Uncharacterized protein</fullName>
    </submittedName>
</protein>
<dbReference type="EMBL" id="UINC01197791">
    <property type="protein sequence ID" value="SVE15453.1"/>
    <property type="molecule type" value="Genomic_DNA"/>
</dbReference>
<gene>
    <name evidence="1" type="ORF">METZ01_LOCUS468307</name>
</gene>
<feature type="non-terminal residue" evidence="1">
    <location>
        <position position="131"/>
    </location>
</feature>
<organism evidence="1">
    <name type="scientific">marine metagenome</name>
    <dbReference type="NCBI Taxonomy" id="408172"/>
    <lineage>
        <taxon>unclassified sequences</taxon>
        <taxon>metagenomes</taxon>
        <taxon>ecological metagenomes</taxon>
    </lineage>
</organism>
<sequence>MVNYSVQSIDISGNRTKSNYLIAMIAEDIIADKYAKIVFTEDDPTTAENEEDSLTFAGHLLKEQTDGSGVLNNDECSDTASTTAYKDIDANDSVVENKIAKWAMRLTSNKFTSCRDNSDKSKADIRVLGII</sequence>
<proteinExistence type="predicted"/>
<evidence type="ECO:0000313" key="1">
    <source>
        <dbReference type="EMBL" id="SVE15453.1"/>
    </source>
</evidence>
<accession>A0A383B6J9</accession>
<reference evidence="1" key="1">
    <citation type="submission" date="2018-05" db="EMBL/GenBank/DDBJ databases">
        <authorList>
            <person name="Lanie J.A."/>
            <person name="Ng W.-L."/>
            <person name="Kazmierczak K.M."/>
            <person name="Andrzejewski T.M."/>
            <person name="Davidsen T.M."/>
            <person name="Wayne K.J."/>
            <person name="Tettelin H."/>
            <person name="Glass J.I."/>
            <person name="Rusch D."/>
            <person name="Podicherti R."/>
            <person name="Tsui H.-C.T."/>
            <person name="Winkler M.E."/>
        </authorList>
    </citation>
    <scope>NUCLEOTIDE SEQUENCE</scope>
</reference>
<feature type="non-terminal residue" evidence="1">
    <location>
        <position position="1"/>
    </location>
</feature>